<dbReference type="STRING" id="104452.A0A0L7LUN7"/>
<dbReference type="GO" id="GO:0045202">
    <property type="term" value="C:synapse"/>
    <property type="evidence" value="ECO:0007669"/>
    <property type="project" value="TreeGrafter"/>
</dbReference>
<protein>
    <submittedName>
        <fullName evidence="2">Synapse-associated protein</fullName>
    </submittedName>
</protein>
<dbReference type="GO" id="GO:0005794">
    <property type="term" value="C:Golgi apparatus"/>
    <property type="evidence" value="ECO:0007669"/>
    <property type="project" value="TreeGrafter"/>
</dbReference>
<organism evidence="2 3">
    <name type="scientific">Operophtera brumata</name>
    <name type="common">Winter moth</name>
    <name type="synonym">Phalaena brumata</name>
    <dbReference type="NCBI Taxonomy" id="104452"/>
    <lineage>
        <taxon>Eukaryota</taxon>
        <taxon>Metazoa</taxon>
        <taxon>Ecdysozoa</taxon>
        <taxon>Arthropoda</taxon>
        <taxon>Hexapoda</taxon>
        <taxon>Insecta</taxon>
        <taxon>Pterygota</taxon>
        <taxon>Neoptera</taxon>
        <taxon>Endopterygota</taxon>
        <taxon>Lepidoptera</taxon>
        <taxon>Glossata</taxon>
        <taxon>Ditrysia</taxon>
        <taxon>Geometroidea</taxon>
        <taxon>Geometridae</taxon>
        <taxon>Larentiinae</taxon>
        <taxon>Operophtera</taxon>
    </lineage>
</organism>
<accession>A0A0L7LUN7</accession>
<dbReference type="GO" id="GO:0005634">
    <property type="term" value="C:nucleus"/>
    <property type="evidence" value="ECO:0007669"/>
    <property type="project" value="TreeGrafter"/>
</dbReference>
<dbReference type="InterPro" id="IPR005607">
    <property type="entry name" value="BSD_dom"/>
</dbReference>
<gene>
    <name evidence="2" type="ORF">OBRU01_00987</name>
</gene>
<dbReference type="InterPro" id="IPR035925">
    <property type="entry name" value="BSD_dom_sf"/>
</dbReference>
<evidence type="ECO:0000313" key="2">
    <source>
        <dbReference type="EMBL" id="KOB79145.1"/>
    </source>
</evidence>
<dbReference type="Pfam" id="PF03909">
    <property type="entry name" value="BSD"/>
    <property type="match status" value="1"/>
</dbReference>
<dbReference type="Gene3D" id="1.10.3970.10">
    <property type="entry name" value="BSD domain"/>
    <property type="match status" value="1"/>
</dbReference>
<feature type="domain" description="BSD" evidence="1">
    <location>
        <begin position="60"/>
        <end position="92"/>
    </location>
</feature>
<dbReference type="GO" id="GO:0038203">
    <property type="term" value="P:TORC2 signaling"/>
    <property type="evidence" value="ECO:0007669"/>
    <property type="project" value="TreeGrafter"/>
</dbReference>
<comment type="caution">
    <text evidence="2">The sequence shown here is derived from an EMBL/GenBank/DDBJ whole genome shotgun (WGS) entry which is preliminary data.</text>
</comment>
<dbReference type="GO" id="GO:0048172">
    <property type="term" value="P:regulation of short-term neuronal synaptic plasticity"/>
    <property type="evidence" value="ECO:0007669"/>
    <property type="project" value="TreeGrafter"/>
</dbReference>
<dbReference type="PANTHER" id="PTHR16019">
    <property type="entry name" value="SYNAPSE-ASSOCIATED PROTEIN"/>
    <property type="match status" value="1"/>
</dbReference>
<proteinExistence type="predicted"/>
<feature type="non-terminal residue" evidence="2">
    <location>
        <position position="1"/>
    </location>
</feature>
<dbReference type="PANTHER" id="PTHR16019:SF6">
    <property type="entry name" value="SYNAPSE-ASSOCIATED PROTEIN 1"/>
    <property type="match status" value="1"/>
</dbReference>
<dbReference type="SUPFAM" id="SSF140383">
    <property type="entry name" value="BSD domain-like"/>
    <property type="match status" value="1"/>
</dbReference>
<dbReference type="EMBL" id="JTDY01000054">
    <property type="protein sequence ID" value="KOB79145.1"/>
    <property type="molecule type" value="Genomic_DNA"/>
</dbReference>
<dbReference type="InterPro" id="IPR051494">
    <property type="entry name" value="BSD_domain-containing"/>
</dbReference>
<keyword evidence="3" id="KW-1185">Reference proteome</keyword>
<evidence type="ECO:0000259" key="1">
    <source>
        <dbReference type="Pfam" id="PF03909"/>
    </source>
</evidence>
<reference evidence="2 3" key="1">
    <citation type="journal article" date="2015" name="Genome Biol. Evol.">
        <title>The genome of winter moth (Operophtera brumata) provides a genomic perspective on sexual dimorphism and phenology.</title>
        <authorList>
            <person name="Derks M.F."/>
            <person name="Smit S."/>
            <person name="Salis L."/>
            <person name="Schijlen E."/>
            <person name="Bossers A."/>
            <person name="Mateman C."/>
            <person name="Pijl A.S."/>
            <person name="de Ridder D."/>
            <person name="Groenen M.A."/>
            <person name="Visser M.E."/>
            <person name="Megens H.J."/>
        </authorList>
    </citation>
    <scope>NUCLEOTIDE SEQUENCE [LARGE SCALE GENOMIC DNA]</scope>
    <source>
        <strain evidence="2">WM2013NL</strain>
        <tissue evidence="2">Head and thorax</tissue>
    </source>
</reference>
<sequence length="189" mass="21336">SILGEFNREQDAFIKGQAGGAGAAVAPWIGAPNEAGLKEECLSLSTDRRNFVRAPPAGVEFDFDYDKMYNVALAIMEEDPNLEKMRFDLVPKMYHHRGAVLAELLLPHVADHESASDLKVSEKSSQESIDDAKERIKSLRVDKDNDDEQWEKELDAELKEYEVVVEKTGDDKHWEKECEDLLGDDLDLK</sequence>
<name>A0A0L7LUN7_OPEBR</name>
<evidence type="ECO:0000313" key="3">
    <source>
        <dbReference type="Proteomes" id="UP000037510"/>
    </source>
</evidence>
<dbReference type="AlphaFoldDB" id="A0A0L7LUN7"/>
<dbReference type="Proteomes" id="UP000037510">
    <property type="component" value="Unassembled WGS sequence"/>
</dbReference>